<accession>A0A1V8TG54</accession>
<gene>
    <name evidence="2" type="ORF">B0A48_04549</name>
</gene>
<feature type="region of interest" description="Disordered" evidence="1">
    <location>
        <begin position="254"/>
        <end position="292"/>
    </location>
</feature>
<dbReference type="InParanoid" id="A0A1V8TG54"/>
<dbReference type="PANTHER" id="PTHR10622:SF10">
    <property type="entry name" value="HET DOMAIN-CONTAINING PROTEIN"/>
    <property type="match status" value="1"/>
</dbReference>
<dbReference type="OrthoDB" id="20872at2759"/>
<evidence type="ECO:0000313" key="3">
    <source>
        <dbReference type="Proteomes" id="UP000192596"/>
    </source>
</evidence>
<dbReference type="STRING" id="1507870.A0A1V8TG54"/>
<sequence length="312" mass="35405">MRLYNVDSLAFEIFYSDPPRYIIASHRWDQGTDEVTYQDITTGHFTHKHGYRKLAGVELSEAINLMFKWYKNAAVCLAYLADVNLGSHIDSHPPLETVMRRMRQSEWFERGWTLQELVAPWKVVFISKQWTRIGDRGNGVGLQPPTLLEETLSQRTGIPIAVMCDSRCVTTASAEEKILWLRGRRTTRQEDMWYCLFGILDTPIGANYGEGYRRARKRLFVELEDIGSFEKGRGAYLLQKLAMVEAGRATLTTGTGATDVEPKMDDRIHQGGTDGSAAQKPRGTNKDDAGRTARQMFEAVFANAERSEKGKR</sequence>
<evidence type="ECO:0000256" key="1">
    <source>
        <dbReference type="SAM" id="MobiDB-lite"/>
    </source>
</evidence>
<dbReference type="Proteomes" id="UP000192596">
    <property type="component" value="Unassembled WGS sequence"/>
</dbReference>
<reference evidence="3" key="1">
    <citation type="submission" date="2017-03" db="EMBL/GenBank/DDBJ databases">
        <title>Genomes of endolithic fungi from Antarctica.</title>
        <authorList>
            <person name="Coleine C."/>
            <person name="Masonjones S."/>
            <person name="Stajich J.E."/>
        </authorList>
    </citation>
    <scope>NUCLEOTIDE SEQUENCE [LARGE SCALE GENOMIC DNA]</scope>
    <source>
        <strain evidence="3">CCFEE 5527</strain>
    </source>
</reference>
<dbReference type="EMBL" id="NAJO01000009">
    <property type="protein sequence ID" value="OQO10192.1"/>
    <property type="molecule type" value="Genomic_DNA"/>
</dbReference>
<comment type="caution">
    <text evidence="2">The sequence shown here is derived from an EMBL/GenBank/DDBJ whole genome shotgun (WGS) entry which is preliminary data.</text>
</comment>
<dbReference type="AlphaFoldDB" id="A0A1V8TG54"/>
<keyword evidence="3" id="KW-1185">Reference proteome</keyword>
<evidence type="ECO:0008006" key="4">
    <source>
        <dbReference type="Google" id="ProtNLM"/>
    </source>
</evidence>
<proteinExistence type="predicted"/>
<protein>
    <recommendedName>
        <fullName evidence="4">Heterokaryon incompatibility domain-containing protein</fullName>
    </recommendedName>
</protein>
<feature type="compositionally biased region" description="Basic and acidic residues" evidence="1">
    <location>
        <begin position="260"/>
        <end position="269"/>
    </location>
</feature>
<dbReference type="PANTHER" id="PTHR10622">
    <property type="entry name" value="HET DOMAIN-CONTAINING PROTEIN"/>
    <property type="match status" value="1"/>
</dbReference>
<organism evidence="2 3">
    <name type="scientific">Cryoendolithus antarcticus</name>
    <dbReference type="NCBI Taxonomy" id="1507870"/>
    <lineage>
        <taxon>Eukaryota</taxon>
        <taxon>Fungi</taxon>
        <taxon>Dikarya</taxon>
        <taxon>Ascomycota</taxon>
        <taxon>Pezizomycotina</taxon>
        <taxon>Dothideomycetes</taxon>
        <taxon>Dothideomycetidae</taxon>
        <taxon>Cladosporiales</taxon>
        <taxon>Cladosporiaceae</taxon>
        <taxon>Cryoendolithus</taxon>
    </lineage>
</organism>
<evidence type="ECO:0000313" key="2">
    <source>
        <dbReference type="EMBL" id="OQO10192.1"/>
    </source>
</evidence>
<name>A0A1V8TG54_9PEZI</name>